<dbReference type="InterPro" id="IPR050624">
    <property type="entry name" value="HTH-type_Tx_Regulator"/>
</dbReference>
<accession>A0A2T0B750</accession>
<comment type="caution">
    <text evidence="4">The sequence shown here is derived from an EMBL/GenBank/DDBJ whole genome shotgun (WGS) entry which is preliminary data.</text>
</comment>
<evidence type="ECO:0000256" key="1">
    <source>
        <dbReference type="ARBA" id="ARBA00023125"/>
    </source>
</evidence>
<name>A0A2T0B750_9CLOT</name>
<keyword evidence="5" id="KW-1185">Reference proteome</keyword>
<dbReference type="Gene3D" id="1.10.357.10">
    <property type="entry name" value="Tetracycline Repressor, domain 2"/>
    <property type="match status" value="1"/>
</dbReference>
<reference evidence="4 5" key="1">
    <citation type="submission" date="2018-03" db="EMBL/GenBank/DDBJ databases">
        <title>Genome sequence of Clostridium liquoris DSM 100320.</title>
        <authorList>
            <person name="Poehlein A."/>
            <person name="Daniel R."/>
        </authorList>
    </citation>
    <scope>NUCLEOTIDE SEQUENCE [LARGE SCALE GENOMIC DNA]</scope>
    <source>
        <strain evidence="4 5">DSM 100320</strain>
    </source>
</reference>
<sequence length="188" mass="21906">MPKVINDIEKNIFNVAMELFGNLGYDNVEMKMIANKAGIAVGTLYNYYPNKMQLYLSVLENSWDDTLKKIDENSKLHISPELKIRKYLEILYKDIEDRKGLGSELAKEKNIYINKETKSMSFRDALVLKFIEQINLIGEGTSCDISEENKIKLIEIFIISIPFMIKSYPQKREDNIDFLAEVIYKFIK</sequence>
<dbReference type="InterPro" id="IPR001647">
    <property type="entry name" value="HTH_TetR"/>
</dbReference>
<dbReference type="OrthoDB" id="9812993at2"/>
<proteinExistence type="predicted"/>
<dbReference type="RefSeq" id="WP_106062890.1">
    <property type="nucleotide sequence ID" value="NZ_PVXO01000018.1"/>
</dbReference>
<dbReference type="PRINTS" id="PR00455">
    <property type="entry name" value="HTHTETR"/>
</dbReference>
<dbReference type="PANTHER" id="PTHR43479:SF11">
    <property type="entry name" value="ACREF_ENVCD OPERON REPRESSOR-RELATED"/>
    <property type="match status" value="1"/>
</dbReference>
<dbReference type="EMBL" id="PVXO01000018">
    <property type="protein sequence ID" value="PRR79692.1"/>
    <property type="molecule type" value="Genomic_DNA"/>
</dbReference>
<keyword evidence="1 2" id="KW-0238">DNA-binding</keyword>
<protein>
    <submittedName>
        <fullName evidence="4">HTH-type transcriptional repressor KstR</fullName>
    </submittedName>
</protein>
<organism evidence="4 5">
    <name type="scientific">Clostridium liquoris</name>
    <dbReference type="NCBI Taxonomy" id="1289519"/>
    <lineage>
        <taxon>Bacteria</taxon>
        <taxon>Bacillati</taxon>
        <taxon>Bacillota</taxon>
        <taxon>Clostridia</taxon>
        <taxon>Eubacteriales</taxon>
        <taxon>Clostridiaceae</taxon>
        <taxon>Clostridium</taxon>
    </lineage>
</organism>
<dbReference type="SUPFAM" id="SSF46689">
    <property type="entry name" value="Homeodomain-like"/>
    <property type="match status" value="1"/>
</dbReference>
<gene>
    <name evidence="4" type="primary">kstR_1</name>
    <name evidence="4" type="ORF">CLLI_07250</name>
</gene>
<dbReference type="PANTHER" id="PTHR43479">
    <property type="entry name" value="ACREF/ENVCD OPERON REPRESSOR-RELATED"/>
    <property type="match status" value="1"/>
</dbReference>
<dbReference type="AlphaFoldDB" id="A0A2T0B750"/>
<dbReference type="InterPro" id="IPR009057">
    <property type="entry name" value="Homeodomain-like_sf"/>
</dbReference>
<evidence type="ECO:0000259" key="3">
    <source>
        <dbReference type="PROSITE" id="PS50977"/>
    </source>
</evidence>
<feature type="domain" description="HTH tetR-type" evidence="3">
    <location>
        <begin position="6"/>
        <end position="66"/>
    </location>
</feature>
<evidence type="ECO:0000256" key="2">
    <source>
        <dbReference type="PROSITE-ProRule" id="PRU00335"/>
    </source>
</evidence>
<dbReference type="PROSITE" id="PS50977">
    <property type="entry name" value="HTH_TETR_2"/>
    <property type="match status" value="1"/>
</dbReference>
<evidence type="ECO:0000313" key="4">
    <source>
        <dbReference type="EMBL" id="PRR79692.1"/>
    </source>
</evidence>
<feature type="DNA-binding region" description="H-T-H motif" evidence="2">
    <location>
        <begin position="29"/>
        <end position="48"/>
    </location>
</feature>
<dbReference type="Pfam" id="PF00440">
    <property type="entry name" value="TetR_N"/>
    <property type="match status" value="1"/>
</dbReference>
<dbReference type="GO" id="GO:0003677">
    <property type="term" value="F:DNA binding"/>
    <property type="evidence" value="ECO:0007669"/>
    <property type="project" value="UniProtKB-UniRule"/>
</dbReference>
<evidence type="ECO:0000313" key="5">
    <source>
        <dbReference type="Proteomes" id="UP000239706"/>
    </source>
</evidence>
<dbReference type="Proteomes" id="UP000239706">
    <property type="component" value="Unassembled WGS sequence"/>
</dbReference>